<feature type="transmembrane region" description="Helical" evidence="1">
    <location>
        <begin position="21"/>
        <end position="45"/>
    </location>
</feature>
<reference evidence="2 3" key="1">
    <citation type="submission" date="2018-09" db="EMBL/GenBank/DDBJ databases">
        <title>Arachidicoccus sp. nov., a bacterium isolated from soil.</title>
        <authorList>
            <person name="Weon H.-Y."/>
            <person name="Kwon S.-W."/>
            <person name="Lee S.A."/>
        </authorList>
    </citation>
    <scope>NUCLEOTIDE SEQUENCE [LARGE SCALE GENOMIC DNA]</scope>
    <source>
        <strain evidence="2 3">KIS59-12</strain>
    </source>
</reference>
<gene>
    <name evidence="2" type="ORF">D6B99_03940</name>
</gene>
<keyword evidence="1" id="KW-0812">Transmembrane</keyword>
<protein>
    <submittedName>
        <fullName evidence="2">Uncharacterized protein</fullName>
    </submittedName>
</protein>
<name>A0A386HMI3_9BACT</name>
<keyword evidence="3" id="KW-1185">Reference proteome</keyword>
<keyword evidence="1" id="KW-1133">Transmembrane helix</keyword>
<dbReference type="Proteomes" id="UP000266118">
    <property type="component" value="Chromosome"/>
</dbReference>
<keyword evidence="1" id="KW-0472">Membrane</keyword>
<organism evidence="2 3">
    <name type="scientific">Arachidicoccus soli</name>
    <dbReference type="NCBI Taxonomy" id="2341117"/>
    <lineage>
        <taxon>Bacteria</taxon>
        <taxon>Pseudomonadati</taxon>
        <taxon>Bacteroidota</taxon>
        <taxon>Chitinophagia</taxon>
        <taxon>Chitinophagales</taxon>
        <taxon>Chitinophagaceae</taxon>
        <taxon>Arachidicoccus</taxon>
    </lineage>
</organism>
<evidence type="ECO:0000313" key="2">
    <source>
        <dbReference type="EMBL" id="AYD46839.1"/>
    </source>
</evidence>
<dbReference type="EMBL" id="CP032489">
    <property type="protein sequence ID" value="AYD46839.1"/>
    <property type="molecule type" value="Genomic_DNA"/>
</dbReference>
<evidence type="ECO:0000313" key="3">
    <source>
        <dbReference type="Proteomes" id="UP000266118"/>
    </source>
</evidence>
<evidence type="ECO:0000256" key="1">
    <source>
        <dbReference type="SAM" id="Phobius"/>
    </source>
</evidence>
<proteinExistence type="predicted"/>
<dbReference type="KEGG" id="ark:D6B99_03940"/>
<dbReference type="AlphaFoldDB" id="A0A386HMI3"/>
<sequence>MQKRIIIIHYKKNKMKINKKVKIAVGSMLGIAFLFFATLIIHIAYMVHKQAQEPFAHVQMSRADFFQAVDSSSALNIENKVKSLKGVKSTYFNLKDNIFIYTFDNRENNSQAIYDNAIKNSGFASSRHIATAKEMNTGCPAMNPNSFYGKLSTLVARVVN</sequence>
<dbReference type="OrthoDB" id="1374030at2"/>
<accession>A0A386HMI3</accession>